<proteinExistence type="inferred from homology"/>
<dbReference type="SUPFAM" id="SSF52499">
    <property type="entry name" value="Isochorismatase-like hydrolases"/>
    <property type="match status" value="1"/>
</dbReference>
<organism evidence="10 11">
    <name type="scientific">Moraxella nonliquefaciens</name>
    <dbReference type="NCBI Taxonomy" id="478"/>
    <lineage>
        <taxon>Bacteria</taxon>
        <taxon>Pseudomonadati</taxon>
        <taxon>Pseudomonadota</taxon>
        <taxon>Gammaproteobacteria</taxon>
        <taxon>Moraxellales</taxon>
        <taxon>Moraxellaceae</taxon>
        <taxon>Moraxella</taxon>
    </lineage>
</organism>
<evidence type="ECO:0000259" key="9">
    <source>
        <dbReference type="Pfam" id="PF00857"/>
    </source>
</evidence>
<feature type="domain" description="Isochorismatase-like" evidence="9">
    <location>
        <begin position="5"/>
        <end position="201"/>
    </location>
</feature>
<dbReference type="Gene3D" id="3.40.50.850">
    <property type="entry name" value="Isochorismatase-like"/>
    <property type="match status" value="1"/>
</dbReference>
<dbReference type="OrthoDB" id="9791276at2"/>
<comment type="caution">
    <text evidence="10">The sequence shown here is derived from an EMBL/GenBank/DDBJ whole genome shotgun (WGS) entry which is preliminary data.</text>
</comment>
<dbReference type="PANTHER" id="PTHR11080">
    <property type="entry name" value="PYRAZINAMIDASE/NICOTINAMIDASE"/>
    <property type="match status" value="1"/>
</dbReference>
<name>A0A1B8PJG2_MORNO</name>
<evidence type="ECO:0000256" key="4">
    <source>
        <dbReference type="ARBA" id="ARBA00022801"/>
    </source>
</evidence>
<comment type="similarity">
    <text evidence="1">Belongs to the isochorismatase family.</text>
</comment>
<dbReference type="InterPro" id="IPR052347">
    <property type="entry name" value="Isochorismatase_Nicotinamidase"/>
</dbReference>
<dbReference type="CDD" id="cd01011">
    <property type="entry name" value="nicotinamidase"/>
    <property type="match status" value="1"/>
</dbReference>
<keyword evidence="2" id="KW-0662">Pyridine nucleotide biosynthesis</keyword>
<evidence type="ECO:0000313" key="10">
    <source>
        <dbReference type="EMBL" id="OBX50256.1"/>
    </source>
</evidence>
<dbReference type="InterPro" id="IPR000868">
    <property type="entry name" value="Isochorismatase-like_dom"/>
</dbReference>
<reference evidence="10 11" key="1">
    <citation type="submission" date="2016-06" db="EMBL/GenBank/DDBJ databases">
        <title>Draft genome of Moraxella nonliquefaciens CCUG 60284.</title>
        <authorList>
            <person name="Salva-Serra F."/>
            <person name="Engstrom-Jakobsson H."/>
            <person name="Thorell K."/>
            <person name="Gonzales-Siles L."/>
            <person name="Karlsson R."/>
            <person name="Boulund F."/>
            <person name="Engstrand L."/>
            <person name="Kristiansson E."/>
            <person name="Moore E."/>
        </authorList>
    </citation>
    <scope>NUCLEOTIDE SEQUENCE [LARGE SCALE GENOMIC DNA]</scope>
    <source>
        <strain evidence="10 11">CCUG 60284</strain>
    </source>
</reference>
<dbReference type="EMBL" id="LZDN01000019">
    <property type="protein sequence ID" value="OBX50256.1"/>
    <property type="molecule type" value="Genomic_DNA"/>
</dbReference>
<dbReference type="Pfam" id="PF00857">
    <property type="entry name" value="Isochorismatase"/>
    <property type="match status" value="1"/>
</dbReference>
<protein>
    <recommendedName>
        <fullName evidence="8">Nicotinamidase</fullName>
        <ecNumber evidence="6">3.5.1.19</ecNumber>
    </recommendedName>
    <alternativeName>
        <fullName evidence="7">Nicotinamide deamidase</fullName>
    </alternativeName>
</protein>
<dbReference type="FunFam" id="3.40.50.850:FF:000006">
    <property type="entry name" value="Bifunctional pyrazinamidase/nicotinamidase"/>
    <property type="match status" value="1"/>
</dbReference>
<evidence type="ECO:0000256" key="2">
    <source>
        <dbReference type="ARBA" id="ARBA00022642"/>
    </source>
</evidence>
<dbReference type="EC" id="3.5.1.19" evidence="6"/>
<accession>A0A1B8PJG2</accession>
<evidence type="ECO:0000313" key="11">
    <source>
        <dbReference type="Proteomes" id="UP000092671"/>
    </source>
</evidence>
<dbReference type="PANTHER" id="PTHR11080:SF2">
    <property type="entry name" value="LD05707P"/>
    <property type="match status" value="1"/>
</dbReference>
<evidence type="ECO:0000256" key="8">
    <source>
        <dbReference type="ARBA" id="ARBA00072277"/>
    </source>
</evidence>
<dbReference type="GO" id="GO:0046872">
    <property type="term" value="F:metal ion binding"/>
    <property type="evidence" value="ECO:0007669"/>
    <property type="project" value="UniProtKB-KW"/>
</dbReference>
<keyword evidence="4" id="KW-0378">Hydrolase</keyword>
<keyword evidence="3" id="KW-0479">Metal-binding</keyword>
<gene>
    <name evidence="10" type="ORF">A9Z60_09720</name>
</gene>
<evidence type="ECO:0000256" key="6">
    <source>
        <dbReference type="ARBA" id="ARBA00039017"/>
    </source>
</evidence>
<sequence length="206" mass="22639">MFMKALLVVDIQNGFIDGNLAVANSHTIIPTINRLIAHFDTVILTQDYHPATHISFYQNHVGKEAFDTIQLPYGTQVLWPAHCVQGTPDANFHDDLKADKAQLIIRKGYHQHIDSYSAFMEADRTTKTGLAGYLHERGVSDVYVVGIATDFCVAWTAMDTVAFGFGCTVITDATAPIDMNGSLDKAMADMTAVGVKFINSKDIINQ</sequence>
<evidence type="ECO:0000256" key="3">
    <source>
        <dbReference type="ARBA" id="ARBA00022723"/>
    </source>
</evidence>
<comment type="pathway">
    <text evidence="5">Cofactor biosynthesis; nicotinate biosynthesis; nicotinate from nicotinamide: step 1/1.</text>
</comment>
<evidence type="ECO:0000256" key="1">
    <source>
        <dbReference type="ARBA" id="ARBA00006336"/>
    </source>
</evidence>
<dbReference type="GO" id="GO:0008936">
    <property type="term" value="F:nicotinamidase activity"/>
    <property type="evidence" value="ECO:0007669"/>
    <property type="project" value="UniProtKB-EC"/>
</dbReference>
<evidence type="ECO:0000256" key="5">
    <source>
        <dbReference type="ARBA" id="ARBA00037900"/>
    </source>
</evidence>
<dbReference type="InterPro" id="IPR036380">
    <property type="entry name" value="Isochorismatase-like_sf"/>
</dbReference>
<evidence type="ECO:0000256" key="7">
    <source>
        <dbReference type="ARBA" id="ARBA00043224"/>
    </source>
</evidence>
<dbReference type="GO" id="GO:0019363">
    <property type="term" value="P:pyridine nucleotide biosynthetic process"/>
    <property type="evidence" value="ECO:0007669"/>
    <property type="project" value="UniProtKB-KW"/>
</dbReference>
<dbReference type="AlphaFoldDB" id="A0A1B8PJG2"/>
<dbReference type="Proteomes" id="UP000092671">
    <property type="component" value="Unassembled WGS sequence"/>
</dbReference>